<dbReference type="GO" id="GO:0010181">
    <property type="term" value="F:FMN binding"/>
    <property type="evidence" value="ECO:0007669"/>
    <property type="project" value="InterPro"/>
</dbReference>
<dbReference type="InterPro" id="IPR013785">
    <property type="entry name" value="Aldolase_TIM"/>
</dbReference>
<feature type="domain" description="NADH:flavin oxidoreductase/NADH oxidase N-terminal" evidence="6">
    <location>
        <begin position="5"/>
        <end position="355"/>
    </location>
</feature>
<evidence type="ECO:0000313" key="7">
    <source>
        <dbReference type="EMBL" id="MCC3273858.1"/>
    </source>
</evidence>
<dbReference type="RefSeq" id="WP_227929501.1">
    <property type="nucleotide sequence ID" value="NZ_CP094984.1"/>
</dbReference>
<name>A0A9X1M993_9MICC</name>
<organism evidence="7 10">
    <name type="scientific">Arthrobacter zhangbolii</name>
    <dbReference type="NCBI Taxonomy" id="2886936"/>
    <lineage>
        <taxon>Bacteria</taxon>
        <taxon>Bacillati</taxon>
        <taxon>Actinomycetota</taxon>
        <taxon>Actinomycetes</taxon>
        <taxon>Micrococcales</taxon>
        <taxon>Micrococcaceae</taxon>
        <taxon>Arthrobacter</taxon>
    </lineage>
</organism>
<protein>
    <submittedName>
        <fullName evidence="7">NADH:flavin oxidoreductase/NADH oxidase</fullName>
    </submittedName>
</protein>
<evidence type="ECO:0000259" key="6">
    <source>
        <dbReference type="Pfam" id="PF00724"/>
    </source>
</evidence>
<dbReference type="Gene3D" id="3.20.20.70">
    <property type="entry name" value="Aldolase class I"/>
    <property type="match status" value="1"/>
</dbReference>
<dbReference type="Pfam" id="PF00724">
    <property type="entry name" value="Oxidored_FMN"/>
    <property type="match status" value="1"/>
</dbReference>
<keyword evidence="2" id="KW-0285">Flavoprotein</keyword>
<comment type="cofactor">
    <cofactor evidence="1">
        <name>FMN</name>
        <dbReference type="ChEBI" id="CHEBI:58210"/>
    </cofactor>
</comment>
<accession>A0A9X1M993</accession>
<dbReference type="InterPro" id="IPR001155">
    <property type="entry name" value="OxRdtase_FMN_N"/>
</dbReference>
<evidence type="ECO:0000256" key="4">
    <source>
        <dbReference type="ARBA" id="ARBA00022857"/>
    </source>
</evidence>
<keyword evidence="9" id="KW-1185">Reference proteome</keyword>
<gene>
    <name evidence="7" type="ORF">LJ755_14105</name>
    <name evidence="8" type="ORF">MUK71_11045</name>
</gene>
<evidence type="ECO:0000313" key="10">
    <source>
        <dbReference type="Proteomes" id="UP001155145"/>
    </source>
</evidence>
<evidence type="ECO:0000313" key="9">
    <source>
        <dbReference type="Proteomes" id="UP000829758"/>
    </source>
</evidence>
<dbReference type="GO" id="GO:0050661">
    <property type="term" value="F:NADP binding"/>
    <property type="evidence" value="ECO:0007669"/>
    <property type="project" value="InterPro"/>
</dbReference>
<dbReference type="AlphaFoldDB" id="A0A9X1M993"/>
<dbReference type="SUPFAM" id="SSF51395">
    <property type="entry name" value="FMN-linked oxidoreductases"/>
    <property type="match status" value="1"/>
</dbReference>
<evidence type="ECO:0000256" key="5">
    <source>
        <dbReference type="ARBA" id="ARBA00023002"/>
    </source>
</evidence>
<dbReference type="InterPro" id="IPR044152">
    <property type="entry name" value="YqjM-like"/>
</dbReference>
<dbReference type="PANTHER" id="PTHR43303:SF4">
    <property type="entry name" value="NADPH DEHYDROGENASE C23G7.10C-RELATED"/>
    <property type="match status" value="1"/>
</dbReference>
<dbReference type="EMBL" id="JAJFZT010000009">
    <property type="protein sequence ID" value="MCC3273858.1"/>
    <property type="molecule type" value="Genomic_DNA"/>
</dbReference>
<evidence type="ECO:0000313" key="8">
    <source>
        <dbReference type="EMBL" id="UON91145.1"/>
    </source>
</evidence>
<dbReference type="PANTHER" id="PTHR43303">
    <property type="entry name" value="NADPH DEHYDROGENASE C23G7.10C-RELATED"/>
    <property type="match status" value="1"/>
</dbReference>
<dbReference type="GO" id="GO:0003959">
    <property type="term" value="F:NADPH dehydrogenase activity"/>
    <property type="evidence" value="ECO:0007669"/>
    <property type="project" value="InterPro"/>
</dbReference>
<reference evidence="7" key="1">
    <citation type="submission" date="2021-10" db="EMBL/GenBank/DDBJ databases">
        <title>Novel species in genus Arthrobacter.</title>
        <authorList>
            <person name="Liu Y."/>
        </authorList>
    </citation>
    <scope>NUCLEOTIDE SEQUENCE</scope>
    <source>
        <strain evidence="7">Zg-Y462</strain>
        <strain evidence="9">zg-Y462</strain>
    </source>
</reference>
<dbReference type="CDD" id="cd02932">
    <property type="entry name" value="OYE_YqiM_FMN"/>
    <property type="match status" value="1"/>
</dbReference>
<dbReference type="Proteomes" id="UP000829758">
    <property type="component" value="Chromosome"/>
</dbReference>
<dbReference type="Proteomes" id="UP001155145">
    <property type="component" value="Unassembled WGS sequence"/>
</dbReference>
<evidence type="ECO:0000256" key="2">
    <source>
        <dbReference type="ARBA" id="ARBA00022630"/>
    </source>
</evidence>
<evidence type="ECO:0000256" key="1">
    <source>
        <dbReference type="ARBA" id="ARBA00001917"/>
    </source>
</evidence>
<proteinExistence type="predicted"/>
<keyword evidence="5" id="KW-0560">Oxidoreductase</keyword>
<evidence type="ECO:0000256" key="3">
    <source>
        <dbReference type="ARBA" id="ARBA00022643"/>
    </source>
</evidence>
<keyword evidence="3" id="KW-0288">FMN</keyword>
<keyword evidence="4" id="KW-0521">NADP</keyword>
<dbReference type="EMBL" id="CP094984">
    <property type="protein sequence ID" value="UON91145.1"/>
    <property type="molecule type" value="Genomic_DNA"/>
</dbReference>
<sequence length="373" mass="39025">METASLFDPMSLRGLDLAHRGWVAAMCQYSADPVLPEVPGNAPGVPNDWHLMHLGSFAAGGAALIITEAAAVGPEGRISPQDAGIWTGEQAAGWQRITDFVHRHGAVDARIGIQLAHAGRKASTYAPFAAGHGSVPADDGGWQTVGPTADAFGSYAAPLQLDEDGIRGVISDFAAAAVRAVDAGFDTIEIHGAHGYLLHQFLSPLVNTRTDAWGGDEAGRNRLTLEVIDAVRAVIPESMPLLLRISATDWLPGGVDAESSVVLARQAREHGVDLVDVSTGGAVPGATIPVAPNYQVEFAAAVRHGAGIPTAAVGLIDSGTQAEEILQAGSADAALIARAALRDPHWWLRAAAELDQKLPWVPQYERGRRPGGF</sequence>